<dbReference type="InterPro" id="IPR024046">
    <property type="entry name" value="Flagellar_assmbl_FliW_dom_sf"/>
</dbReference>
<evidence type="ECO:0000256" key="3">
    <source>
        <dbReference type="ARBA" id="ARBA00022845"/>
    </source>
</evidence>
<comment type="caution">
    <text evidence="5">The sequence shown here is derived from an EMBL/GenBank/DDBJ whole genome shotgun (WGS) entry which is preliminary data.</text>
</comment>
<comment type="similarity">
    <text evidence="4">Belongs to the FliW family.</text>
</comment>
<keyword evidence="5" id="KW-0969">Cilium</keyword>
<evidence type="ECO:0000256" key="1">
    <source>
        <dbReference type="ARBA" id="ARBA00022490"/>
    </source>
</evidence>
<comment type="subunit">
    <text evidence="4">Interacts with translational regulator CsrA and flagellin(s).</text>
</comment>
<keyword evidence="6" id="KW-1185">Reference proteome</keyword>
<comment type="subcellular location">
    <subcellularLocation>
        <location evidence="4">Cytoplasm</location>
    </subcellularLocation>
</comment>
<organism evidence="5 6">
    <name type="scientific">Chitinimonas prasina</name>
    <dbReference type="NCBI Taxonomy" id="1434937"/>
    <lineage>
        <taxon>Bacteria</taxon>
        <taxon>Pseudomonadati</taxon>
        <taxon>Pseudomonadota</taxon>
        <taxon>Betaproteobacteria</taxon>
        <taxon>Neisseriales</taxon>
        <taxon>Chitinibacteraceae</taxon>
        <taxon>Chitinimonas</taxon>
    </lineage>
</organism>
<keyword evidence="5" id="KW-0966">Cell projection</keyword>
<dbReference type="Proteomes" id="UP001156706">
    <property type="component" value="Unassembled WGS sequence"/>
</dbReference>
<evidence type="ECO:0000313" key="6">
    <source>
        <dbReference type="Proteomes" id="UP001156706"/>
    </source>
</evidence>
<keyword evidence="3 4" id="KW-0810">Translation regulation</keyword>
<comment type="function">
    <text evidence="4">Acts as an anti-CsrA protein, binds CsrA and prevents it from repressing translation of its target genes, one of which is flagellin. Binds to flagellin and participates in the assembly of the flagellum.</text>
</comment>
<reference evidence="6" key="1">
    <citation type="journal article" date="2019" name="Int. J. Syst. Evol. Microbiol.">
        <title>The Global Catalogue of Microorganisms (GCM) 10K type strain sequencing project: providing services to taxonomists for standard genome sequencing and annotation.</title>
        <authorList>
            <consortium name="The Broad Institute Genomics Platform"/>
            <consortium name="The Broad Institute Genome Sequencing Center for Infectious Disease"/>
            <person name="Wu L."/>
            <person name="Ma J."/>
        </authorList>
    </citation>
    <scope>NUCLEOTIDE SEQUENCE [LARGE SCALE GENOMIC DNA]</scope>
    <source>
        <strain evidence="6">NBRC 110044</strain>
    </source>
</reference>
<proteinExistence type="inferred from homology"/>
<dbReference type="SUPFAM" id="SSF141457">
    <property type="entry name" value="BH3618-like"/>
    <property type="match status" value="1"/>
</dbReference>
<dbReference type="EMBL" id="BSOG01000004">
    <property type="protein sequence ID" value="GLR14492.1"/>
    <property type="molecule type" value="Genomic_DNA"/>
</dbReference>
<sequence>MQIITPRFGAIEIDEDTLITFPQGLPGFEGCKRFKLLHEDVPEPKVMWLQCLDDAEVVFSVMDASLLGFHYQLTLTDEERTLIQHAGKSAPADELVLLLTLSRDGEVGEIKANTQSPIVLNVASRLAVQKSGVRAEIVFTNE</sequence>
<protein>
    <recommendedName>
        <fullName evidence="4">Flagellar assembly factor FliW</fullName>
    </recommendedName>
</protein>
<keyword evidence="2 4" id="KW-1005">Bacterial flagellum biogenesis</keyword>
<dbReference type="PANTHER" id="PTHR39190:SF1">
    <property type="entry name" value="FLAGELLAR ASSEMBLY FACTOR FLIW"/>
    <property type="match status" value="1"/>
</dbReference>
<dbReference type="InterPro" id="IPR003775">
    <property type="entry name" value="Flagellar_assembly_factor_FliW"/>
</dbReference>
<dbReference type="Gene3D" id="2.30.290.10">
    <property type="entry name" value="BH3618-like"/>
    <property type="match status" value="1"/>
</dbReference>
<keyword evidence="5" id="KW-0282">Flagellum</keyword>
<dbReference type="Pfam" id="PF02623">
    <property type="entry name" value="FliW"/>
    <property type="match status" value="1"/>
</dbReference>
<name>A0ABQ5YHL9_9NEIS</name>
<keyword evidence="4" id="KW-0143">Chaperone</keyword>
<accession>A0ABQ5YHL9</accession>
<dbReference type="PANTHER" id="PTHR39190">
    <property type="entry name" value="FLAGELLAR ASSEMBLY FACTOR FLIW"/>
    <property type="match status" value="1"/>
</dbReference>
<evidence type="ECO:0000256" key="4">
    <source>
        <dbReference type="HAMAP-Rule" id="MF_01185"/>
    </source>
</evidence>
<evidence type="ECO:0000256" key="2">
    <source>
        <dbReference type="ARBA" id="ARBA00022795"/>
    </source>
</evidence>
<dbReference type="HAMAP" id="MF_01185">
    <property type="entry name" value="FliW"/>
    <property type="match status" value="1"/>
</dbReference>
<dbReference type="RefSeq" id="WP_284197561.1">
    <property type="nucleotide sequence ID" value="NZ_BSOG01000004.1"/>
</dbReference>
<evidence type="ECO:0000313" key="5">
    <source>
        <dbReference type="EMBL" id="GLR14492.1"/>
    </source>
</evidence>
<keyword evidence="1 4" id="KW-0963">Cytoplasm</keyword>
<gene>
    <name evidence="4 5" type="primary">fliW</name>
    <name evidence="5" type="ORF">GCM10007907_32820</name>
</gene>